<dbReference type="RefSeq" id="WP_166172677.1">
    <property type="nucleotide sequence ID" value="NZ_CP045119.1"/>
</dbReference>
<dbReference type="Pfam" id="PF05425">
    <property type="entry name" value="CopD"/>
    <property type="match status" value="1"/>
</dbReference>
<feature type="transmembrane region" description="Helical" evidence="6">
    <location>
        <begin position="40"/>
        <end position="59"/>
    </location>
</feature>
<keyword evidence="3 6" id="KW-0812">Transmembrane</keyword>
<dbReference type="AlphaFoldDB" id="A0A6G8Q4L7"/>
<keyword evidence="7" id="KW-0732">Signal</keyword>
<feature type="transmembrane region" description="Helical" evidence="6">
    <location>
        <begin position="294"/>
        <end position="313"/>
    </location>
</feature>
<feature type="transmembrane region" description="Helical" evidence="6">
    <location>
        <begin position="120"/>
        <end position="143"/>
    </location>
</feature>
<keyword evidence="2" id="KW-1003">Cell membrane</keyword>
<reference evidence="9 10" key="1">
    <citation type="submission" date="2019-10" db="EMBL/GenBank/DDBJ databases">
        <title>Rubrobacter sp nov SCSIO 52090 isolated from a deep-sea sediment in the South China Sea.</title>
        <authorList>
            <person name="Chen R.W."/>
        </authorList>
    </citation>
    <scope>NUCLEOTIDE SEQUENCE [LARGE SCALE GENOMIC DNA]</scope>
    <source>
        <strain evidence="9 10">SCSIO 52909</strain>
    </source>
</reference>
<feature type="transmembrane region" description="Helical" evidence="6">
    <location>
        <begin position="263"/>
        <end position="282"/>
    </location>
</feature>
<keyword evidence="5 6" id="KW-0472">Membrane</keyword>
<dbReference type="PANTHER" id="PTHR34820">
    <property type="entry name" value="INNER MEMBRANE PROTEIN YEBZ"/>
    <property type="match status" value="1"/>
</dbReference>
<keyword evidence="10" id="KW-1185">Reference proteome</keyword>
<name>A0A6G8Q4L7_9ACTN</name>
<evidence type="ECO:0000256" key="4">
    <source>
        <dbReference type="ARBA" id="ARBA00022989"/>
    </source>
</evidence>
<dbReference type="GO" id="GO:0006825">
    <property type="term" value="P:copper ion transport"/>
    <property type="evidence" value="ECO:0007669"/>
    <property type="project" value="InterPro"/>
</dbReference>
<feature type="transmembrane region" description="Helical" evidence="6">
    <location>
        <begin position="150"/>
        <end position="169"/>
    </location>
</feature>
<feature type="domain" description="Copper resistance protein D" evidence="8">
    <location>
        <begin position="220"/>
        <end position="310"/>
    </location>
</feature>
<feature type="transmembrane region" description="Helical" evidence="6">
    <location>
        <begin position="80"/>
        <end position="100"/>
    </location>
</feature>
<dbReference type="InterPro" id="IPR008457">
    <property type="entry name" value="Cu-R_CopD_dom"/>
</dbReference>
<evidence type="ECO:0000256" key="6">
    <source>
        <dbReference type="SAM" id="Phobius"/>
    </source>
</evidence>
<dbReference type="KEGG" id="rub:GBA63_01070"/>
<keyword evidence="4 6" id="KW-1133">Transmembrane helix</keyword>
<sequence length="317" mass="31633">MTAAAALAASPTAAFAQESHAGGGRLPTVELLAGVTHGIVQGAAVLLVGLVAFVALVWLPISRAAGTDGGSGAVFARGAWALFAALALVGLADVAVYTAWATGRPLGLGLYLEGLFGTTAGQVALARLGTGLLVAFAVAWAAGGGGIGRWWAAAGAGGLLLATLVPESHAVAQGLLAITVIWLHLVAAAFWTGGLLAFPILLLGPLRALGLDERADLRRRTVRRFSKVATVAVLVLVATGLYSTLLNVAGLGALVGTAYGRALVMKLGMTVLLLATGGLNLIDKGDGPLGRMVGLELALAAGIFVAAGFLTSLPPAN</sequence>
<proteinExistence type="predicted"/>
<evidence type="ECO:0000313" key="10">
    <source>
        <dbReference type="Proteomes" id="UP000501452"/>
    </source>
</evidence>
<evidence type="ECO:0000256" key="3">
    <source>
        <dbReference type="ARBA" id="ARBA00022692"/>
    </source>
</evidence>
<accession>A0A6G8Q4L7</accession>
<feature type="signal peptide" evidence="7">
    <location>
        <begin position="1"/>
        <end position="16"/>
    </location>
</feature>
<protein>
    <recommendedName>
        <fullName evidence="8">Copper resistance protein D domain-containing protein</fullName>
    </recommendedName>
</protein>
<feature type="transmembrane region" description="Helical" evidence="6">
    <location>
        <begin position="181"/>
        <end position="204"/>
    </location>
</feature>
<dbReference type="PANTHER" id="PTHR34820:SF4">
    <property type="entry name" value="INNER MEMBRANE PROTEIN YEBZ"/>
    <property type="match status" value="1"/>
</dbReference>
<evidence type="ECO:0000313" key="9">
    <source>
        <dbReference type="EMBL" id="QIN81369.1"/>
    </source>
</evidence>
<evidence type="ECO:0000256" key="7">
    <source>
        <dbReference type="SAM" id="SignalP"/>
    </source>
</evidence>
<evidence type="ECO:0000256" key="1">
    <source>
        <dbReference type="ARBA" id="ARBA00004651"/>
    </source>
</evidence>
<organism evidence="9 10">
    <name type="scientific">Rubrobacter tropicus</name>
    <dbReference type="NCBI Taxonomy" id="2653851"/>
    <lineage>
        <taxon>Bacteria</taxon>
        <taxon>Bacillati</taxon>
        <taxon>Actinomycetota</taxon>
        <taxon>Rubrobacteria</taxon>
        <taxon>Rubrobacterales</taxon>
        <taxon>Rubrobacteraceae</taxon>
        <taxon>Rubrobacter</taxon>
    </lineage>
</organism>
<evidence type="ECO:0000256" key="5">
    <source>
        <dbReference type="ARBA" id="ARBA00023136"/>
    </source>
</evidence>
<gene>
    <name evidence="9" type="ORF">GBA63_01070</name>
</gene>
<feature type="transmembrane region" description="Helical" evidence="6">
    <location>
        <begin position="225"/>
        <end position="243"/>
    </location>
</feature>
<comment type="subcellular location">
    <subcellularLocation>
        <location evidence="1">Cell membrane</location>
        <topology evidence="1">Multi-pass membrane protein</topology>
    </subcellularLocation>
</comment>
<dbReference type="EMBL" id="CP045119">
    <property type="protein sequence ID" value="QIN81369.1"/>
    <property type="molecule type" value="Genomic_DNA"/>
</dbReference>
<feature type="chain" id="PRO_5039517363" description="Copper resistance protein D domain-containing protein" evidence="7">
    <location>
        <begin position="17"/>
        <end position="317"/>
    </location>
</feature>
<dbReference type="InterPro" id="IPR032694">
    <property type="entry name" value="CopC/D"/>
</dbReference>
<evidence type="ECO:0000259" key="8">
    <source>
        <dbReference type="Pfam" id="PF05425"/>
    </source>
</evidence>
<evidence type="ECO:0000256" key="2">
    <source>
        <dbReference type="ARBA" id="ARBA00022475"/>
    </source>
</evidence>
<dbReference type="Proteomes" id="UP000501452">
    <property type="component" value="Chromosome"/>
</dbReference>
<dbReference type="GO" id="GO:0005886">
    <property type="term" value="C:plasma membrane"/>
    <property type="evidence" value="ECO:0007669"/>
    <property type="project" value="UniProtKB-SubCell"/>
</dbReference>